<evidence type="ECO:0000313" key="3">
    <source>
        <dbReference type="EMBL" id="SFG93336.1"/>
    </source>
</evidence>
<evidence type="ECO:0000256" key="1">
    <source>
        <dbReference type="SAM" id="SignalP"/>
    </source>
</evidence>
<accession>A0A1I2VZV5</accession>
<name>A0A1I2VZV5_9BACT</name>
<keyword evidence="4" id="KW-1185">Reference proteome</keyword>
<keyword evidence="1" id="KW-0732">Signal</keyword>
<dbReference type="EMBL" id="FOOT01000004">
    <property type="protein sequence ID" value="SFG93336.1"/>
    <property type="molecule type" value="Genomic_DNA"/>
</dbReference>
<organism evidence="3 4">
    <name type="scientific">Pontibacter chinhatensis</name>
    <dbReference type="NCBI Taxonomy" id="1436961"/>
    <lineage>
        <taxon>Bacteria</taxon>
        <taxon>Pseudomonadati</taxon>
        <taxon>Bacteroidota</taxon>
        <taxon>Cytophagia</taxon>
        <taxon>Cytophagales</taxon>
        <taxon>Hymenobacteraceae</taxon>
        <taxon>Pontibacter</taxon>
    </lineage>
</organism>
<feature type="signal peptide" evidence="1">
    <location>
        <begin position="1"/>
        <end position="20"/>
    </location>
</feature>
<sequence length="148" mass="16920">MKQLYTLTLVLLLSCASAFAQDNAKIKDIRELLHLTKAGELGMQAIKTSMESMRRTNTSVPAELWDEFEKAFTAEDLVNLNIPIYDKHYTHQDIQDMIALYKTPLGQKMLEKTPLVMQESMLKGQQYGQEVAMRIIQKMQAEGKLPKN</sequence>
<dbReference type="OrthoDB" id="1143459at2"/>
<reference evidence="4" key="1">
    <citation type="submission" date="2016-10" db="EMBL/GenBank/DDBJ databases">
        <authorList>
            <person name="Varghese N."/>
            <person name="Submissions S."/>
        </authorList>
    </citation>
    <scope>NUCLEOTIDE SEQUENCE [LARGE SCALE GENOMIC DNA]</scope>
    <source>
        <strain evidence="4">LP51</strain>
    </source>
</reference>
<feature type="domain" description="DUF2059" evidence="2">
    <location>
        <begin position="77"/>
        <end position="133"/>
    </location>
</feature>
<gene>
    <name evidence="3" type="ORF">SAMN05421739_104397</name>
</gene>
<protein>
    <recommendedName>
        <fullName evidence="2">DUF2059 domain-containing protein</fullName>
    </recommendedName>
</protein>
<dbReference type="AlphaFoldDB" id="A0A1I2VZV5"/>
<dbReference type="Pfam" id="PF09832">
    <property type="entry name" value="DUF2059"/>
    <property type="match status" value="1"/>
</dbReference>
<evidence type="ECO:0000313" key="4">
    <source>
        <dbReference type="Proteomes" id="UP000198724"/>
    </source>
</evidence>
<dbReference type="RefSeq" id="WP_092102592.1">
    <property type="nucleotide sequence ID" value="NZ_FOOT01000004.1"/>
</dbReference>
<evidence type="ECO:0000259" key="2">
    <source>
        <dbReference type="Pfam" id="PF09832"/>
    </source>
</evidence>
<dbReference type="STRING" id="1436961.SAMN05421739_104397"/>
<dbReference type="InterPro" id="IPR018637">
    <property type="entry name" value="DUF2059"/>
</dbReference>
<proteinExistence type="predicted"/>
<dbReference type="Proteomes" id="UP000198724">
    <property type="component" value="Unassembled WGS sequence"/>
</dbReference>
<feature type="chain" id="PRO_5011687272" description="DUF2059 domain-containing protein" evidence="1">
    <location>
        <begin position="21"/>
        <end position="148"/>
    </location>
</feature>
<dbReference type="PROSITE" id="PS51257">
    <property type="entry name" value="PROKAR_LIPOPROTEIN"/>
    <property type="match status" value="1"/>
</dbReference>